<sequence length="724" mass="81517">MCPGQDQARRLPLKHSSGVLTGEWLQVPGCSLANGSKFRVAHWRMAPSSGLLTGEWLQVPGCSLANGSKTKLCIVESMGFTNLASLGRNAVEGRSHAWDCRGIALRAPWGAPAGRGRRSTSIERTGHKVKGEEQLYVLLVAVKLTLFLPLPNPVFIGRQKLSSCEAFLAKAPKPLPRLCPAANLLYTKDYSLSHQAKHYTNFWSLLRCSNPSQMDCVAALSTASFVLELINIAKLATKQIHALTVSIKDAHRLRIIWNAEKLLSSLEVDLAELRQAVRPEGDMPVSTSADVVKQLRLISHERIGFWSSRLKDSEILLKDFFETSSCNKAWPECQKRKRSGDVMWRSAYSDRESVGSQFGSLGAYDTHVSEQSSIFQDDVSEPVASPSCTSIQPHFWEHEGCETSRDGFPSALCFSESGSLPCSLSSCGSLFTEDSHTRTGNSRRHLESTHGHPRFECELCKASYNRADNLTHHVRKHHPEQLKRPCKRRRAKDDAQSLICAECRLPFQSLEAHAKAMNHRAFSCGFENCSSSFGRRDLLLRHELTHTDETNYPCPHCDKYSGENGFKRKDHLQQHLSNFHNKELYPKFCDHTDCQVKAIAVPQKAFESMKEYRTHLREVHDQTPFPCDWPGCERKGRKGYSRERDLEAHKKTHQQAITPLCTPPDNGHDSVITESVTSWPTRMEWPLDKWIGSEDQGKIPDVQQFHENIDSILGNVPAWDSLWD</sequence>
<dbReference type="PROSITE" id="PS50157">
    <property type="entry name" value="ZINC_FINGER_C2H2_2"/>
    <property type="match status" value="2"/>
</dbReference>
<evidence type="ECO:0000259" key="6">
    <source>
        <dbReference type="PROSITE" id="PS50157"/>
    </source>
</evidence>
<name>A0A4Z1P9K7_9PEZI</name>
<keyword evidence="2" id="KW-0677">Repeat</keyword>
<evidence type="ECO:0000313" key="7">
    <source>
        <dbReference type="EMBL" id="TID18929.1"/>
    </source>
</evidence>
<dbReference type="GO" id="GO:0008270">
    <property type="term" value="F:zinc ion binding"/>
    <property type="evidence" value="ECO:0007669"/>
    <property type="project" value="UniProtKB-KW"/>
</dbReference>
<protein>
    <recommendedName>
        <fullName evidence="6">C2H2-type domain-containing protein</fullName>
    </recommendedName>
</protein>
<evidence type="ECO:0000256" key="2">
    <source>
        <dbReference type="ARBA" id="ARBA00022737"/>
    </source>
</evidence>
<evidence type="ECO:0000256" key="5">
    <source>
        <dbReference type="PROSITE-ProRule" id="PRU00042"/>
    </source>
</evidence>
<dbReference type="AlphaFoldDB" id="A0A4Z1P9K7"/>
<evidence type="ECO:0000256" key="3">
    <source>
        <dbReference type="ARBA" id="ARBA00022771"/>
    </source>
</evidence>
<evidence type="ECO:0000256" key="4">
    <source>
        <dbReference type="ARBA" id="ARBA00022833"/>
    </source>
</evidence>
<dbReference type="GO" id="GO:0000981">
    <property type="term" value="F:DNA-binding transcription factor activity, RNA polymerase II-specific"/>
    <property type="evidence" value="ECO:0007669"/>
    <property type="project" value="TreeGrafter"/>
</dbReference>
<feature type="domain" description="C2H2-type" evidence="6">
    <location>
        <begin position="522"/>
        <end position="551"/>
    </location>
</feature>
<dbReference type="SMART" id="SM00355">
    <property type="entry name" value="ZnF_C2H2"/>
    <property type="match status" value="6"/>
</dbReference>
<keyword evidence="8" id="KW-1185">Reference proteome</keyword>
<keyword evidence="4" id="KW-0862">Zinc</keyword>
<dbReference type="Gene3D" id="3.30.160.60">
    <property type="entry name" value="Classic Zinc Finger"/>
    <property type="match status" value="4"/>
</dbReference>
<organism evidence="7 8">
    <name type="scientific">Venturia nashicola</name>
    <dbReference type="NCBI Taxonomy" id="86259"/>
    <lineage>
        <taxon>Eukaryota</taxon>
        <taxon>Fungi</taxon>
        <taxon>Dikarya</taxon>
        <taxon>Ascomycota</taxon>
        <taxon>Pezizomycotina</taxon>
        <taxon>Dothideomycetes</taxon>
        <taxon>Pleosporomycetidae</taxon>
        <taxon>Venturiales</taxon>
        <taxon>Venturiaceae</taxon>
        <taxon>Venturia</taxon>
    </lineage>
</organism>
<evidence type="ECO:0000256" key="1">
    <source>
        <dbReference type="ARBA" id="ARBA00022723"/>
    </source>
</evidence>
<dbReference type="PANTHER" id="PTHR24408">
    <property type="entry name" value="ZINC FINGER PROTEIN"/>
    <property type="match status" value="1"/>
</dbReference>
<feature type="domain" description="C2H2-type" evidence="6">
    <location>
        <begin position="455"/>
        <end position="482"/>
    </location>
</feature>
<dbReference type="InterPro" id="IPR013087">
    <property type="entry name" value="Znf_C2H2_type"/>
</dbReference>
<dbReference type="Proteomes" id="UP000298493">
    <property type="component" value="Unassembled WGS sequence"/>
</dbReference>
<comment type="caution">
    <text evidence="7">The sequence shown here is derived from an EMBL/GenBank/DDBJ whole genome shotgun (WGS) entry which is preliminary data.</text>
</comment>
<dbReference type="GO" id="GO:0043565">
    <property type="term" value="F:sequence-specific DNA binding"/>
    <property type="evidence" value="ECO:0007669"/>
    <property type="project" value="TreeGrafter"/>
</dbReference>
<keyword evidence="3 5" id="KW-0863">Zinc-finger</keyword>
<dbReference type="EMBL" id="SNSC02000013">
    <property type="protein sequence ID" value="TID18929.1"/>
    <property type="molecule type" value="Genomic_DNA"/>
</dbReference>
<reference evidence="7 8" key="1">
    <citation type="submission" date="2019-04" db="EMBL/GenBank/DDBJ databases">
        <title>High contiguity whole genome sequence and gene annotation resource for two Venturia nashicola isolates.</title>
        <authorList>
            <person name="Prokchorchik M."/>
            <person name="Won K."/>
            <person name="Lee Y."/>
            <person name="Choi E.D."/>
            <person name="Segonzac C."/>
            <person name="Sohn K.H."/>
        </authorList>
    </citation>
    <scope>NUCLEOTIDE SEQUENCE [LARGE SCALE GENOMIC DNA]</scope>
    <source>
        <strain evidence="7 8">PRI2</strain>
    </source>
</reference>
<keyword evidence="1" id="KW-0479">Metal-binding</keyword>
<dbReference type="Pfam" id="PF00096">
    <property type="entry name" value="zf-C2H2"/>
    <property type="match status" value="1"/>
</dbReference>
<dbReference type="PANTHER" id="PTHR24408:SF58">
    <property type="entry name" value="TRANSCRIPTION FACTOR (TFIIIA), PUTATIVE (AFU_ORTHOLOGUE AFUA_1G05150)-RELATED"/>
    <property type="match status" value="1"/>
</dbReference>
<dbReference type="PROSITE" id="PS00028">
    <property type="entry name" value="ZINC_FINGER_C2H2_1"/>
    <property type="match status" value="2"/>
</dbReference>
<gene>
    <name evidence="7" type="ORF">E6O75_ATG06050</name>
</gene>
<dbReference type="InterPro" id="IPR036236">
    <property type="entry name" value="Znf_C2H2_sf"/>
</dbReference>
<evidence type="ECO:0000313" key="8">
    <source>
        <dbReference type="Proteomes" id="UP000298493"/>
    </source>
</evidence>
<dbReference type="SUPFAM" id="SSF57667">
    <property type="entry name" value="beta-beta-alpha zinc fingers"/>
    <property type="match status" value="2"/>
</dbReference>
<dbReference type="GO" id="GO:0005634">
    <property type="term" value="C:nucleus"/>
    <property type="evidence" value="ECO:0007669"/>
    <property type="project" value="TreeGrafter"/>
</dbReference>
<accession>A0A4Z1P9K7</accession>
<dbReference type="STRING" id="86259.A0A4Z1P9K7"/>
<proteinExistence type="predicted"/>